<evidence type="ECO:0000256" key="10">
    <source>
        <dbReference type="PIRSR" id="PIRSR500134-3"/>
    </source>
</evidence>
<evidence type="ECO:0000256" key="9">
    <source>
        <dbReference type="PIRSR" id="PIRSR500134-2"/>
    </source>
</evidence>
<evidence type="ECO:0000256" key="7">
    <source>
        <dbReference type="PIRNR" id="PIRNR000124"/>
    </source>
</evidence>
<evidence type="ECO:0000256" key="2">
    <source>
        <dbReference type="ARBA" id="ARBA00006601"/>
    </source>
</evidence>
<gene>
    <name evidence="12" type="ORF">ENU28_03550</name>
</gene>
<dbReference type="InterPro" id="IPR036291">
    <property type="entry name" value="NAD(P)-bd_dom_sf"/>
</dbReference>
<dbReference type="SUPFAM" id="SSF51735">
    <property type="entry name" value="NAD(P)-binding Rossmann-fold domains"/>
    <property type="match status" value="1"/>
</dbReference>
<feature type="binding site" evidence="9">
    <location>
        <begin position="249"/>
        <end position="253"/>
    </location>
    <ligand>
        <name>substrate</name>
    </ligand>
</feature>
<feature type="binding site" evidence="10">
    <location>
        <position position="155"/>
    </location>
    <ligand>
        <name>NAD(+)</name>
        <dbReference type="ChEBI" id="CHEBI:57540"/>
    </ligand>
</feature>
<dbReference type="InterPro" id="IPR036220">
    <property type="entry name" value="UDP-Glc/GDP-Man_DH_C_sf"/>
</dbReference>
<evidence type="ECO:0000256" key="3">
    <source>
        <dbReference type="ARBA" id="ARBA00012954"/>
    </source>
</evidence>
<feature type="binding site" evidence="10">
    <location>
        <position position="263"/>
    </location>
    <ligand>
        <name>NAD(+)</name>
        <dbReference type="ChEBI" id="CHEBI:57540"/>
    </ligand>
</feature>
<evidence type="ECO:0000256" key="1">
    <source>
        <dbReference type="ARBA" id="ARBA00004701"/>
    </source>
</evidence>
<dbReference type="InterPro" id="IPR014027">
    <property type="entry name" value="UDP-Glc/GDP-Man_DH_C"/>
</dbReference>
<feature type="domain" description="UDP-glucose/GDP-mannose dehydrogenase C-terminal" evidence="11">
    <location>
        <begin position="313"/>
        <end position="414"/>
    </location>
</feature>
<dbReference type="EC" id="1.1.1.22" evidence="3 7"/>
<comment type="similarity">
    <text evidence="2 7">Belongs to the UDP-glucose/GDP-mannose dehydrogenase family.</text>
</comment>
<comment type="caution">
    <text evidence="12">The sequence shown here is derived from an EMBL/GenBank/DDBJ whole genome shotgun (WGS) entry which is preliminary data.</text>
</comment>
<feature type="binding site" evidence="10">
    <location>
        <position position="121"/>
    </location>
    <ligand>
        <name>NAD(+)</name>
        <dbReference type="ChEBI" id="CHEBI:57540"/>
    </ligand>
</feature>
<dbReference type="GO" id="GO:0000271">
    <property type="term" value="P:polysaccharide biosynthetic process"/>
    <property type="evidence" value="ECO:0007669"/>
    <property type="project" value="InterPro"/>
</dbReference>
<dbReference type="PANTHER" id="PTHR43750">
    <property type="entry name" value="UDP-GLUCOSE 6-DEHYDROGENASE TUAD"/>
    <property type="match status" value="1"/>
</dbReference>
<dbReference type="Pfam" id="PF03720">
    <property type="entry name" value="UDPG_MGDP_dh_C"/>
    <property type="match status" value="1"/>
</dbReference>
<feature type="binding site" evidence="10">
    <location>
        <position position="86"/>
    </location>
    <ligand>
        <name>NAD(+)</name>
        <dbReference type="ChEBI" id="CHEBI:57540"/>
    </ligand>
</feature>
<feature type="binding site" evidence="10">
    <location>
        <position position="35"/>
    </location>
    <ligand>
        <name>NAD(+)</name>
        <dbReference type="ChEBI" id="CHEBI:57540"/>
    </ligand>
</feature>
<dbReference type="Pfam" id="PF03721">
    <property type="entry name" value="UDPG_MGDP_dh_N"/>
    <property type="match status" value="1"/>
</dbReference>
<dbReference type="GO" id="GO:0051287">
    <property type="term" value="F:NAD binding"/>
    <property type="evidence" value="ECO:0007669"/>
    <property type="project" value="InterPro"/>
</dbReference>
<accession>A0A7V4CI83</accession>
<proteinExistence type="inferred from homology"/>
<feature type="binding site" evidence="10">
    <location>
        <position position="30"/>
    </location>
    <ligand>
        <name>NAD(+)</name>
        <dbReference type="ChEBI" id="CHEBI:57540"/>
    </ligand>
</feature>
<dbReference type="EMBL" id="DTBX01000125">
    <property type="protein sequence ID" value="HGQ55525.1"/>
    <property type="molecule type" value="Genomic_DNA"/>
</dbReference>
<reference evidence="12" key="1">
    <citation type="journal article" date="2020" name="mSystems">
        <title>Genome- and Community-Level Interaction Insights into Carbon Utilization and Element Cycling Functions of Hydrothermarchaeota in Hydrothermal Sediment.</title>
        <authorList>
            <person name="Zhou Z."/>
            <person name="Liu Y."/>
            <person name="Xu W."/>
            <person name="Pan J."/>
            <person name="Luo Z.H."/>
            <person name="Li M."/>
        </authorList>
    </citation>
    <scope>NUCLEOTIDE SEQUENCE [LARGE SCALE GENOMIC DNA]</scope>
    <source>
        <strain evidence="12">SpSt-655</strain>
    </source>
</reference>
<dbReference type="UniPathway" id="UPA00038">
    <property type="reaction ID" value="UER00491"/>
</dbReference>
<dbReference type="SMART" id="SM00984">
    <property type="entry name" value="UDPG_MGDP_dh_C"/>
    <property type="match status" value="1"/>
</dbReference>
<sequence>MEITIIGTGYVGLTTGACFAHIGHKVICVDNDEKKIDLLNQGIIPIYEPKLDKIVEEAKKKGLISFTTDIAYGVKNSKVLFIAVGTPPKETGEPDLSYVENVASQIGEYMDSYRLIVEKSTVPVKTAQWIRTTIARFNKKKVDFDVAVNPEFLREGSAVDDFLHPDRIVIGVENKRAEEILLEIYKPIKAPILVTDLASAELIKHASNAFLAMKISFINAIAIICEKAGADVEMVAKGMGLDKRIGPHFLKAGVGYGGFCFPKDLAAFIKIAEELGYDFRLLKEVAQINEKQKEYFVKKIEKVLWNLKDKNIGVLGLSFKPNTDDIRFAPALDIINLLKKEGARIKAYDPKAMEKAKEVIKDIIYCDNPYDVCKDADCLALITEWEEFAYLDFAKIKSLMRQPIIFDGRNFLDKEKLISLGFQYYGIGKR</sequence>
<dbReference type="PIRSF" id="PIRSF000124">
    <property type="entry name" value="UDPglc_GDPman_dh"/>
    <property type="match status" value="1"/>
</dbReference>
<dbReference type="InterPro" id="IPR017476">
    <property type="entry name" value="UDP-Glc/GDP-Man"/>
</dbReference>
<dbReference type="GO" id="GO:0003979">
    <property type="term" value="F:UDP-glucose 6-dehydrogenase activity"/>
    <property type="evidence" value="ECO:0007669"/>
    <property type="project" value="UniProtKB-EC"/>
</dbReference>
<dbReference type="SUPFAM" id="SSF52413">
    <property type="entry name" value="UDP-glucose/GDP-mannose dehydrogenase C-terminal domain"/>
    <property type="match status" value="1"/>
</dbReference>
<dbReference type="SUPFAM" id="SSF48179">
    <property type="entry name" value="6-phosphogluconate dehydrogenase C-terminal domain-like"/>
    <property type="match status" value="1"/>
</dbReference>
<dbReference type="InterPro" id="IPR001732">
    <property type="entry name" value="UDP-Glc/GDP-Man_DH_N"/>
</dbReference>
<dbReference type="InterPro" id="IPR008927">
    <property type="entry name" value="6-PGluconate_DH-like_C_sf"/>
</dbReference>
<dbReference type="GO" id="GO:0006065">
    <property type="term" value="P:UDP-glucuronate biosynthetic process"/>
    <property type="evidence" value="ECO:0007669"/>
    <property type="project" value="UniProtKB-UniPathway"/>
</dbReference>
<protein>
    <recommendedName>
        <fullName evidence="3 7">UDP-glucose 6-dehydrogenase</fullName>
        <ecNumber evidence="3 7">1.1.1.22</ecNumber>
    </recommendedName>
</protein>
<name>A0A7V4CI83_UNCW3</name>
<dbReference type="InterPro" id="IPR014026">
    <property type="entry name" value="UDP-Glc/GDP-Man_DH_dimer"/>
</dbReference>
<feature type="binding site" evidence="9">
    <location>
        <position position="204"/>
    </location>
    <ligand>
        <name>substrate</name>
    </ligand>
</feature>
<comment type="catalytic activity">
    <reaction evidence="6 7">
        <text>UDP-alpha-D-glucose + 2 NAD(+) + H2O = UDP-alpha-D-glucuronate + 2 NADH + 3 H(+)</text>
        <dbReference type="Rhea" id="RHEA:23596"/>
        <dbReference type="ChEBI" id="CHEBI:15377"/>
        <dbReference type="ChEBI" id="CHEBI:15378"/>
        <dbReference type="ChEBI" id="CHEBI:57540"/>
        <dbReference type="ChEBI" id="CHEBI:57945"/>
        <dbReference type="ChEBI" id="CHEBI:58052"/>
        <dbReference type="ChEBI" id="CHEBI:58885"/>
        <dbReference type="EC" id="1.1.1.22"/>
    </reaction>
</comment>
<dbReference type="PANTHER" id="PTHR43750:SF3">
    <property type="entry name" value="UDP-GLUCOSE 6-DEHYDROGENASE TUAD"/>
    <property type="match status" value="1"/>
</dbReference>
<organism evidence="12">
    <name type="scientific">candidate division WOR-3 bacterium</name>
    <dbReference type="NCBI Taxonomy" id="2052148"/>
    <lineage>
        <taxon>Bacteria</taxon>
        <taxon>Bacteria division WOR-3</taxon>
    </lineage>
</organism>
<keyword evidence="4 7" id="KW-0560">Oxidoreductase</keyword>
<dbReference type="AlphaFoldDB" id="A0A7V4CI83"/>
<feature type="binding site" evidence="9">
    <location>
        <position position="257"/>
    </location>
    <ligand>
        <name>substrate</name>
    </ligand>
</feature>
<feature type="binding site" evidence="9">
    <location>
        <begin position="152"/>
        <end position="155"/>
    </location>
    <ligand>
        <name>substrate</name>
    </ligand>
</feature>
<comment type="pathway">
    <text evidence="1">Nucleotide-sugar biosynthesis; UDP-alpha-D-glucuronate biosynthesis; UDP-alpha-D-glucuronate from UDP-alpha-D-glucose: step 1/1.</text>
</comment>
<dbReference type="Gene3D" id="1.20.5.100">
    <property type="entry name" value="Cytochrome c1, transmembrane anchor, C-terminal"/>
    <property type="match status" value="1"/>
</dbReference>
<dbReference type="Gene3D" id="3.40.50.720">
    <property type="entry name" value="NAD(P)-binding Rossmann-like Domain"/>
    <property type="match status" value="2"/>
</dbReference>
<evidence type="ECO:0000259" key="11">
    <source>
        <dbReference type="SMART" id="SM00984"/>
    </source>
</evidence>
<evidence type="ECO:0000256" key="8">
    <source>
        <dbReference type="PIRSR" id="PIRSR500134-1"/>
    </source>
</evidence>
<keyword evidence="5 7" id="KW-0520">NAD</keyword>
<feature type="active site" description="Nucleophile" evidence="8">
    <location>
        <position position="260"/>
    </location>
</feature>
<dbReference type="InterPro" id="IPR028357">
    <property type="entry name" value="UDPglc_DH_bac"/>
</dbReference>
<dbReference type="Pfam" id="PF00984">
    <property type="entry name" value="UDPG_MGDP_dh"/>
    <property type="match status" value="1"/>
</dbReference>
<evidence type="ECO:0000256" key="6">
    <source>
        <dbReference type="ARBA" id="ARBA00047473"/>
    </source>
</evidence>
<evidence type="ECO:0000256" key="5">
    <source>
        <dbReference type="ARBA" id="ARBA00023027"/>
    </source>
</evidence>
<feature type="binding site" evidence="9">
    <location>
        <position position="320"/>
    </location>
    <ligand>
        <name>substrate</name>
    </ligand>
</feature>
<dbReference type="NCBIfam" id="TIGR03026">
    <property type="entry name" value="NDP-sugDHase"/>
    <property type="match status" value="1"/>
</dbReference>
<evidence type="ECO:0000313" key="12">
    <source>
        <dbReference type="EMBL" id="HGQ55525.1"/>
    </source>
</evidence>
<feature type="binding site" evidence="10">
    <location>
        <position position="327"/>
    </location>
    <ligand>
        <name>NAD(+)</name>
        <dbReference type="ChEBI" id="CHEBI:57540"/>
    </ligand>
</feature>
<evidence type="ECO:0000256" key="4">
    <source>
        <dbReference type="ARBA" id="ARBA00023002"/>
    </source>
</evidence>
<dbReference type="PIRSF" id="PIRSF500134">
    <property type="entry name" value="UDPglc_DH_bac"/>
    <property type="match status" value="1"/>
</dbReference>